<dbReference type="Proteomes" id="UP000078200">
    <property type="component" value="Unassembled WGS sequence"/>
</dbReference>
<dbReference type="VEuPathDB" id="VectorBase:GAUT017810"/>
<protein>
    <submittedName>
        <fullName evidence="1">Uncharacterized protein</fullName>
    </submittedName>
</protein>
<evidence type="ECO:0000313" key="2">
    <source>
        <dbReference type="Proteomes" id="UP000078200"/>
    </source>
</evidence>
<name>A0A1A9UW83_GLOAU</name>
<dbReference type="AlphaFoldDB" id="A0A1A9UW83"/>
<accession>A0A1A9UW83</accession>
<keyword evidence="2" id="KW-1185">Reference proteome</keyword>
<evidence type="ECO:0000313" key="1">
    <source>
        <dbReference type="EnsemblMetazoa" id="GAUT017810-PA"/>
    </source>
</evidence>
<reference evidence="1" key="1">
    <citation type="submission" date="2020-05" db="UniProtKB">
        <authorList>
            <consortium name="EnsemblMetazoa"/>
        </authorList>
    </citation>
    <scope>IDENTIFICATION</scope>
    <source>
        <strain evidence="1">TTRI</strain>
    </source>
</reference>
<proteinExistence type="predicted"/>
<sequence>MYNQRFVNFIQAVVTLKLGQYLRTILRILEILEVDRHLFHYHQKSHRILLVVLGIMEIK</sequence>
<organism evidence="1 2">
    <name type="scientific">Glossina austeni</name>
    <name type="common">Savannah tsetse fly</name>
    <dbReference type="NCBI Taxonomy" id="7395"/>
    <lineage>
        <taxon>Eukaryota</taxon>
        <taxon>Metazoa</taxon>
        <taxon>Ecdysozoa</taxon>
        <taxon>Arthropoda</taxon>
        <taxon>Hexapoda</taxon>
        <taxon>Insecta</taxon>
        <taxon>Pterygota</taxon>
        <taxon>Neoptera</taxon>
        <taxon>Endopterygota</taxon>
        <taxon>Diptera</taxon>
        <taxon>Brachycera</taxon>
        <taxon>Muscomorpha</taxon>
        <taxon>Hippoboscoidea</taxon>
        <taxon>Glossinidae</taxon>
        <taxon>Glossina</taxon>
    </lineage>
</organism>
<dbReference type="EnsemblMetazoa" id="GAUT017810-RA">
    <property type="protein sequence ID" value="GAUT017810-PA"/>
    <property type="gene ID" value="GAUT017810"/>
</dbReference>